<evidence type="ECO:0000313" key="3">
    <source>
        <dbReference type="EMBL" id="JAS22237.1"/>
    </source>
</evidence>
<dbReference type="PANTHER" id="PTHR32470">
    <property type="entry name" value="ADH DEHYDROGENASE [UBIQUINONE] 1 ALPHA SUBCOMPLEX ASSEMBLY FACTOR 2"/>
    <property type="match status" value="1"/>
</dbReference>
<dbReference type="EMBL" id="GEDC01015061">
    <property type="protein sequence ID" value="JAS22237.1"/>
    <property type="molecule type" value="Transcribed_RNA"/>
</dbReference>
<comment type="similarity">
    <text evidence="1">Belongs to the complex I NDUFA12 subunit family.</text>
</comment>
<protein>
    <recommendedName>
        <fullName evidence="5">NADH dehydrogenase [ubiquinone] 1 alpha subcomplex subunit 12</fullName>
    </recommendedName>
</protein>
<dbReference type="AlphaFoldDB" id="A0A1B6D981"/>
<dbReference type="PANTHER" id="PTHR32470:SF2">
    <property type="entry name" value="NADH DEHYDROGENASE [UBIQUINONE] 1 ALPHA SUBCOMPLEX ASSEMBLY FACTOR 2"/>
    <property type="match status" value="1"/>
</dbReference>
<name>A0A1B6D981_9HEMI</name>
<gene>
    <name evidence="4" type="ORF">g.22812</name>
    <name evidence="2" type="ORF">g.22813</name>
    <name evidence="3" type="ORF">g.22814</name>
</gene>
<reference evidence="3" key="1">
    <citation type="submission" date="2015-12" db="EMBL/GenBank/DDBJ databases">
        <title>De novo transcriptome assembly of four potential Pierce s Disease insect vectors from Arizona vineyards.</title>
        <authorList>
            <person name="Tassone E.E."/>
        </authorList>
    </citation>
    <scope>NUCLEOTIDE SEQUENCE</scope>
</reference>
<evidence type="ECO:0000313" key="4">
    <source>
        <dbReference type="EMBL" id="JAS27777.1"/>
    </source>
</evidence>
<dbReference type="GO" id="GO:0032981">
    <property type="term" value="P:mitochondrial respiratory chain complex I assembly"/>
    <property type="evidence" value="ECO:0007669"/>
    <property type="project" value="TreeGrafter"/>
</dbReference>
<sequence>MPRERDLLAIIVKNFINSLKPRKFFGDLKGTDNMGNKYFEIVHSHKKPSRYFTPVNKEGFDQEIPPEWEAWLRGRRSHPPTEQEILNNYKLLLQKKDNAAKIDAKYLGLKTPEPKMHPEIGMGSFPKYEEYEIMPGDSTDKTK</sequence>
<organism evidence="3">
    <name type="scientific">Clastoptera arizonana</name>
    <name type="common">Arizona spittle bug</name>
    <dbReference type="NCBI Taxonomy" id="38151"/>
    <lineage>
        <taxon>Eukaryota</taxon>
        <taxon>Metazoa</taxon>
        <taxon>Ecdysozoa</taxon>
        <taxon>Arthropoda</taxon>
        <taxon>Hexapoda</taxon>
        <taxon>Insecta</taxon>
        <taxon>Pterygota</taxon>
        <taxon>Neoptera</taxon>
        <taxon>Paraneoptera</taxon>
        <taxon>Hemiptera</taxon>
        <taxon>Auchenorrhyncha</taxon>
        <taxon>Cercopoidea</taxon>
        <taxon>Clastopteridae</taxon>
        <taxon>Clastoptera</taxon>
    </lineage>
</organism>
<dbReference type="GO" id="GO:0045271">
    <property type="term" value="C:respiratory chain complex I"/>
    <property type="evidence" value="ECO:0007669"/>
    <property type="project" value="InterPro"/>
</dbReference>
<evidence type="ECO:0008006" key="5">
    <source>
        <dbReference type="Google" id="ProtNLM"/>
    </source>
</evidence>
<accession>A0A1B6D981</accession>
<evidence type="ECO:0000256" key="1">
    <source>
        <dbReference type="ARBA" id="ARBA00007355"/>
    </source>
</evidence>
<proteinExistence type="inferred from homology"/>
<dbReference type="EMBL" id="GEDC01031515">
    <property type="protein sequence ID" value="JAS05783.1"/>
    <property type="molecule type" value="Transcribed_RNA"/>
</dbReference>
<dbReference type="EMBL" id="GEDC01009521">
    <property type="protein sequence ID" value="JAS27777.1"/>
    <property type="molecule type" value="Transcribed_RNA"/>
</dbReference>
<evidence type="ECO:0000313" key="2">
    <source>
        <dbReference type="EMBL" id="JAS05783.1"/>
    </source>
</evidence>
<dbReference type="InterPro" id="IPR052618">
    <property type="entry name" value="ComplexI_NDUFA12"/>
</dbReference>
<dbReference type="InterPro" id="IPR007763">
    <property type="entry name" value="NDUFA12"/>
</dbReference>
<dbReference type="GO" id="GO:0005739">
    <property type="term" value="C:mitochondrion"/>
    <property type="evidence" value="ECO:0007669"/>
    <property type="project" value="TreeGrafter"/>
</dbReference>
<dbReference type="Pfam" id="PF05071">
    <property type="entry name" value="NDUFA12"/>
    <property type="match status" value="1"/>
</dbReference>